<feature type="domain" description="Uracil-DNA glycosylase-like" evidence="1">
    <location>
        <begin position="39"/>
        <end position="195"/>
    </location>
</feature>
<evidence type="ECO:0000313" key="2">
    <source>
        <dbReference type="EMBL" id="SHO42925.1"/>
    </source>
</evidence>
<dbReference type="EMBL" id="FRFD01000003">
    <property type="protein sequence ID" value="SHO42925.1"/>
    <property type="molecule type" value="Genomic_DNA"/>
</dbReference>
<keyword evidence="3" id="KW-1185">Reference proteome</keyword>
<name>A0A1M7XWG7_9FIRM</name>
<dbReference type="SUPFAM" id="SSF52141">
    <property type="entry name" value="Uracil-DNA glycosylase-like"/>
    <property type="match status" value="1"/>
</dbReference>
<dbReference type="CDD" id="cd10033">
    <property type="entry name" value="UDG_like"/>
    <property type="match status" value="1"/>
</dbReference>
<dbReference type="InterPro" id="IPR005122">
    <property type="entry name" value="Uracil-DNA_glycosylase-like"/>
</dbReference>
<dbReference type="InterPro" id="IPR047124">
    <property type="entry name" value="HI_0220.2"/>
</dbReference>
<evidence type="ECO:0000259" key="1">
    <source>
        <dbReference type="SMART" id="SM00986"/>
    </source>
</evidence>
<protein>
    <submittedName>
        <fullName evidence="2">Uracil-DNA glycosylase, family 4</fullName>
    </submittedName>
</protein>
<evidence type="ECO:0000313" key="3">
    <source>
        <dbReference type="Proteomes" id="UP000184612"/>
    </source>
</evidence>
<dbReference type="Proteomes" id="UP000184612">
    <property type="component" value="Unassembled WGS sequence"/>
</dbReference>
<dbReference type="RefSeq" id="WP_073586799.1">
    <property type="nucleotide sequence ID" value="NZ_FRFD01000003.1"/>
</dbReference>
<dbReference type="STRING" id="1121345.SAMN02745217_00026"/>
<gene>
    <name evidence="2" type="ORF">SAMN02745217_00026</name>
</gene>
<accession>A0A1M7XWG7</accession>
<organism evidence="2 3">
    <name type="scientific">Anaerocolumna xylanovorans DSM 12503</name>
    <dbReference type="NCBI Taxonomy" id="1121345"/>
    <lineage>
        <taxon>Bacteria</taxon>
        <taxon>Bacillati</taxon>
        <taxon>Bacillota</taxon>
        <taxon>Clostridia</taxon>
        <taxon>Lachnospirales</taxon>
        <taxon>Lachnospiraceae</taxon>
        <taxon>Anaerocolumna</taxon>
    </lineage>
</organism>
<dbReference type="OrthoDB" id="9789139at2"/>
<dbReference type="PANTHER" id="PTHR42160">
    <property type="entry name" value="URACIL-DNA GLYCOSYLASE SUPERFAMILY PROTEIN"/>
    <property type="match status" value="1"/>
</dbReference>
<dbReference type="SMART" id="SM00987">
    <property type="entry name" value="UreE_C"/>
    <property type="match status" value="1"/>
</dbReference>
<dbReference type="Pfam" id="PF03167">
    <property type="entry name" value="UDG"/>
    <property type="match status" value="1"/>
</dbReference>
<proteinExistence type="predicted"/>
<dbReference type="Gene3D" id="3.40.470.10">
    <property type="entry name" value="Uracil-DNA glycosylase-like domain"/>
    <property type="match status" value="1"/>
</dbReference>
<dbReference type="InterPro" id="IPR036895">
    <property type="entry name" value="Uracil-DNA_glycosylase-like_sf"/>
</dbReference>
<sequence>MKITDVKQNHGKSGLVDLHNQILQCRLCQDTFGFEPHPIILGTSNAKIMQISQAPSKSVHETGKPFNDASGRKLRGEWYRISDEEFYNPDNFYIASMAHCYPGKAPGGGDRRPPKVCSKQWLLKEMELVDNQIYILIGGIAAEFFFPGEKITSLAFEDRKINGKPAYILPHPSPLNMKWFKDYPEFTEKRVLKIQKEVHRVLGI</sequence>
<dbReference type="PANTHER" id="PTHR42160:SF1">
    <property type="entry name" value="URACIL-DNA GLYCOSYLASE SUPERFAMILY PROTEIN"/>
    <property type="match status" value="1"/>
</dbReference>
<reference evidence="2 3" key="1">
    <citation type="submission" date="2016-12" db="EMBL/GenBank/DDBJ databases">
        <authorList>
            <person name="Song W.-J."/>
            <person name="Kurnit D.M."/>
        </authorList>
    </citation>
    <scope>NUCLEOTIDE SEQUENCE [LARGE SCALE GENOMIC DNA]</scope>
    <source>
        <strain evidence="2 3">DSM 12503</strain>
    </source>
</reference>
<dbReference type="AlphaFoldDB" id="A0A1M7XWG7"/>
<dbReference type="SMART" id="SM00986">
    <property type="entry name" value="UDG"/>
    <property type="match status" value="1"/>
</dbReference>